<reference evidence="4 5" key="1">
    <citation type="submission" date="2013-04" db="EMBL/GenBank/DDBJ databases">
        <authorList>
            <person name="McClelland M."/>
            <person name="Porwollik S."/>
            <person name="Desai P."/>
            <person name="Cheng P."/>
            <person name="Wollam A."/>
            <person name="Pepin K."/>
            <person name="Palsikar V.B."/>
            <person name="Fulton L."/>
            <person name="Fulton R."/>
            <person name="Delehaunty K."/>
            <person name="Fronick C."/>
            <person name="Godfrey J."/>
            <person name="Waligorski J."/>
            <person name="Appelbaum E."/>
            <person name="Tomlinson C."/>
            <person name="Warren W."/>
            <person name="Sodergren E."/>
            <person name="Weinstock G."/>
            <person name="Wilson R.K."/>
        </authorList>
    </citation>
    <scope>NUCLEOTIDE SEQUENCE [LARGE SCALE GENOMIC DNA]</scope>
    <source>
        <strain evidence="4 5">2009K0958</strain>
    </source>
</reference>
<feature type="domain" description="N-acetyltransferase" evidence="3">
    <location>
        <begin position="23"/>
        <end position="164"/>
    </location>
</feature>
<dbReference type="NCBIfam" id="NF007807">
    <property type="entry name" value="PRK10514.1"/>
    <property type="match status" value="1"/>
</dbReference>
<evidence type="ECO:0000259" key="3">
    <source>
        <dbReference type="PROSITE" id="PS51186"/>
    </source>
</evidence>
<dbReference type="PANTHER" id="PTHR43800">
    <property type="entry name" value="PEPTIDYL-LYSINE N-ACETYLTRANSFERASE YJAB"/>
    <property type="match status" value="1"/>
</dbReference>
<organism evidence="4 5">
    <name type="scientific">Salmonella enteritidis (strain 2009K0958)</name>
    <dbReference type="NCBI Taxonomy" id="1192586"/>
    <lineage>
        <taxon>Bacteria</taxon>
        <taxon>Pseudomonadati</taxon>
        <taxon>Pseudomonadota</taxon>
        <taxon>Gammaproteobacteria</taxon>
        <taxon>Enterobacterales</taxon>
        <taxon>Enterobacteriaceae</taxon>
        <taxon>Salmonella</taxon>
    </lineage>
</organism>
<accession>A0A656IJ38</accession>
<protein>
    <submittedName>
        <fullName evidence="4">Acetyltransferase, GNAT family</fullName>
    </submittedName>
</protein>
<dbReference type="CDD" id="cd04301">
    <property type="entry name" value="NAT_SF"/>
    <property type="match status" value="1"/>
</dbReference>
<evidence type="ECO:0000313" key="5">
    <source>
        <dbReference type="Proteomes" id="UP000014535"/>
    </source>
</evidence>
<dbReference type="GO" id="GO:0016747">
    <property type="term" value="F:acyltransferase activity, transferring groups other than amino-acyl groups"/>
    <property type="evidence" value="ECO:0007669"/>
    <property type="project" value="InterPro"/>
</dbReference>
<evidence type="ECO:0000256" key="2">
    <source>
        <dbReference type="ARBA" id="ARBA00023315"/>
    </source>
</evidence>
<evidence type="ECO:0000256" key="1">
    <source>
        <dbReference type="ARBA" id="ARBA00022679"/>
    </source>
</evidence>
<dbReference type="AlphaFoldDB" id="A0A656IJ38"/>
<sequence>MRKFHDSICIRIEVSKKGVKMMINIRRSRHEEGEKLIAIWRRSVDTTHDFLSNAYRAELEELVSDFLPEAPLWVAVTDQDEPVGFMLLTGEHMDALFVDPDVRGQGIGKRLVEHALTLAPGLTTNVNEQNTQAVGFYKKMGFKVTGRSEVDDLGKPYPLLNLIYP</sequence>
<evidence type="ECO:0000313" key="4">
    <source>
        <dbReference type="EMBL" id="EPI74025.1"/>
    </source>
</evidence>
<dbReference type="EMBL" id="ATFT01000022">
    <property type="protein sequence ID" value="EPI74025.1"/>
    <property type="molecule type" value="Genomic_DNA"/>
</dbReference>
<dbReference type="PANTHER" id="PTHR43800:SF1">
    <property type="entry name" value="PEPTIDYL-LYSINE N-ACETYLTRANSFERASE YJAB"/>
    <property type="match status" value="1"/>
</dbReference>
<keyword evidence="2" id="KW-0012">Acyltransferase</keyword>
<proteinExistence type="predicted"/>
<dbReference type="InterPro" id="IPR000182">
    <property type="entry name" value="GNAT_dom"/>
</dbReference>
<keyword evidence="1 4" id="KW-0808">Transferase</keyword>
<name>A0A656IJ38_SALE2</name>
<dbReference type="Gene3D" id="3.40.630.30">
    <property type="match status" value="1"/>
</dbReference>
<dbReference type="Proteomes" id="UP000014535">
    <property type="component" value="Unassembled WGS sequence"/>
</dbReference>
<dbReference type="SUPFAM" id="SSF55729">
    <property type="entry name" value="Acyl-CoA N-acyltransferases (Nat)"/>
    <property type="match status" value="1"/>
</dbReference>
<comment type="caution">
    <text evidence="4">The sequence shown here is derived from an EMBL/GenBank/DDBJ whole genome shotgun (WGS) entry which is preliminary data.</text>
</comment>
<gene>
    <name evidence="4" type="ORF">A673_01207</name>
</gene>
<dbReference type="InterPro" id="IPR016181">
    <property type="entry name" value="Acyl_CoA_acyltransferase"/>
</dbReference>
<dbReference type="PROSITE" id="PS51186">
    <property type="entry name" value="GNAT"/>
    <property type="match status" value="1"/>
</dbReference>
<dbReference type="Pfam" id="PF13673">
    <property type="entry name" value="Acetyltransf_10"/>
    <property type="match status" value="1"/>
</dbReference>